<protein>
    <submittedName>
        <fullName evidence="4">GNAT family N-acetyltransferase</fullName>
    </submittedName>
</protein>
<dbReference type="AlphaFoldDB" id="A0A3N5Z5Y3"/>
<dbReference type="EMBL" id="RPOK01000004">
    <property type="protein sequence ID" value="RPJ65814.1"/>
    <property type="molecule type" value="Genomic_DNA"/>
</dbReference>
<dbReference type="InterPro" id="IPR021770">
    <property type="entry name" value="DUF3335"/>
</dbReference>
<dbReference type="Gene3D" id="3.90.70.10">
    <property type="entry name" value="Cysteine proteinases"/>
    <property type="match status" value="1"/>
</dbReference>
<sequence>MKTQTSVISADLSHLDELLAIESMCFQSDRLSKRSFKHWIKHENGVFLVAIVDAKVVGYGLVISHPGTSLARLYSLAIVPPFQGKGIAIRLVETLEQKSVEAGRLYMRLEVAKKNVHAIDLYKRMGYREFGEYTDYYDDHDDALRMQKSIWQNKVLRLKNPLPWFSQTTDFTCGPAALMMAMANYGSREQLNQNTELDIWRKATTIFMTSGHGGTHPFGLALAAKERGFAVKVRVSDNAPLFVDSVRSDHKKSVMTAVHNTFSEQLSQAKIPLEYTAPTQDWIEQHLQGGYSVIILISTYQLDKRKAPHWVAVTHIDKDFIYVHDPDVGEQQTPLDCQHVPIARARFDTLCAFGKSKLRTAIALKRA</sequence>
<dbReference type="Proteomes" id="UP000275281">
    <property type="component" value="Unassembled WGS sequence"/>
</dbReference>
<feature type="domain" description="N-acetyltransferase" evidence="3">
    <location>
        <begin position="5"/>
        <end position="151"/>
    </location>
</feature>
<reference evidence="4 5" key="1">
    <citation type="submission" date="2018-11" db="EMBL/GenBank/DDBJ databases">
        <authorList>
            <person name="Ye M.-Q."/>
            <person name="Du Z.-J."/>
        </authorList>
    </citation>
    <scope>NUCLEOTIDE SEQUENCE [LARGE SCALE GENOMIC DNA]</scope>
    <source>
        <strain evidence="4 5">U0105</strain>
    </source>
</reference>
<name>A0A3N5Z5Y3_9ALTE</name>
<dbReference type="InterPro" id="IPR050680">
    <property type="entry name" value="YpeA/RimI_acetyltransf"/>
</dbReference>
<keyword evidence="2" id="KW-0012">Acyltransferase</keyword>
<evidence type="ECO:0000259" key="3">
    <source>
        <dbReference type="PROSITE" id="PS51186"/>
    </source>
</evidence>
<evidence type="ECO:0000313" key="5">
    <source>
        <dbReference type="Proteomes" id="UP000275281"/>
    </source>
</evidence>
<organism evidence="4 5">
    <name type="scientific">Alteromonas sediminis</name>
    <dbReference type="NCBI Taxonomy" id="2259342"/>
    <lineage>
        <taxon>Bacteria</taxon>
        <taxon>Pseudomonadati</taxon>
        <taxon>Pseudomonadota</taxon>
        <taxon>Gammaproteobacteria</taxon>
        <taxon>Alteromonadales</taxon>
        <taxon>Alteromonadaceae</taxon>
        <taxon>Alteromonas/Salinimonas group</taxon>
        <taxon>Alteromonas</taxon>
    </lineage>
</organism>
<dbReference type="CDD" id="cd04301">
    <property type="entry name" value="NAT_SF"/>
    <property type="match status" value="1"/>
</dbReference>
<dbReference type="InterPro" id="IPR016181">
    <property type="entry name" value="Acyl_CoA_acyltransferase"/>
</dbReference>
<keyword evidence="1 4" id="KW-0808">Transferase</keyword>
<dbReference type="Gene3D" id="3.40.630.30">
    <property type="match status" value="1"/>
</dbReference>
<dbReference type="RefSeq" id="WP_124028445.1">
    <property type="nucleotide sequence ID" value="NZ_JBHRSN010000007.1"/>
</dbReference>
<keyword evidence="5" id="KW-1185">Reference proteome</keyword>
<dbReference type="InterPro" id="IPR000182">
    <property type="entry name" value="GNAT_dom"/>
</dbReference>
<dbReference type="PROSITE" id="PS51186">
    <property type="entry name" value="GNAT"/>
    <property type="match status" value="1"/>
</dbReference>
<evidence type="ECO:0000313" key="4">
    <source>
        <dbReference type="EMBL" id="RPJ65814.1"/>
    </source>
</evidence>
<comment type="caution">
    <text evidence="4">The sequence shown here is derived from an EMBL/GenBank/DDBJ whole genome shotgun (WGS) entry which is preliminary data.</text>
</comment>
<proteinExistence type="predicted"/>
<evidence type="ECO:0000256" key="1">
    <source>
        <dbReference type="ARBA" id="ARBA00022679"/>
    </source>
</evidence>
<dbReference type="SUPFAM" id="SSF55729">
    <property type="entry name" value="Acyl-CoA N-acyltransferases (Nat)"/>
    <property type="match status" value="1"/>
</dbReference>
<dbReference type="OrthoDB" id="27442at2"/>
<dbReference type="Pfam" id="PF00583">
    <property type="entry name" value="Acetyltransf_1"/>
    <property type="match status" value="1"/>
</dbReference>
<dbReference type="Pfam" id="PF11814">
    <property type="entry name" value="DUF3335"/>
    <property type="match status" value="1"/>
</dbReference>
<gene>
    <name evidence="4" type="ORF">DRW07_13455</name>
</gene>
<dbReference type="GO" id="GO:0016747">
    <property type="term" value="F:acyltransferase activity, transferring groups other than amino-acyl groups"/>
    <property type="evidence" value="ECO:0007669"/>
    <property type="project" value="InterPro"/>
</dbReference>
<evidence type="ECO:0000256" key="2">
    <source>
        <dbReference type="ARBA" id="ARBA00023315"/>
    </source>
</evidence>
<accession>A0A3N5Z5Y3</accession>
<dbReference type="PANTHER" id="PTHR43420">
    <property type="entry name" value="ACETYLTRANSFERASE"/>
    <property type="match status" value="1"/>
</dbReference>